<evidence type="ECO:0000313" key="1">
    <source>
        <dbReference type="EMBL" id="SVE47347.1"/>
    </source>
</evidence>
<sequence>MRYTFTITDEDGKASNIEAMSYKKMLKKLDSKKKVWVTYVNKHGNALTKIIEKGVWKKLSS</sequence>
<organism evidence="1">
    <name type="scientific">marine metagenome</name>
    <dbReference type="NCBI Taxonomy" id="408172"/>
    <lineage>
        <taxon>unclassified sequences</taxon>
        <taxon>metagenomes</taxon>
        <taxon>ecological metagenomes</taxon>
    </lineage>
</organism>
<gene>
    <name evidence="1" type="ORF">METZ01_LOCUS500201</name>
</gene>
<protein>
    <submittedName>
        <fullName evidence="1">Uncharacterized protein</fullName>
    </submittedName>
</protein>
<reference evidence="1" key="1">
    <citation type="submission" date="2018-05" db="EMBL/GenBank/DDBJ databases">
        <authorList>
            <person name="Lanie J.A."/>
            <person name="Ng W.-L."/>
            <person name="Kazmierczak K.M."/>
            <person name="Andrzejewski T.M."/>
            <person name="Davidsen T.M."/>
            <person name="Wayne K.J."/>
            <person name="Tettelin H."/>
            <person name="Glass J.I."/>
            <person name="Rusch D."/>
            <person name="Podicherti R."/>
            <person name="Tsui H.-C.T."/>
            <person name="Winkler M.E."/>
        </authorList>
    </citation>
    <scope>NUCLEOTIDE SEQUENCE</scope>
</reference>
<dbReference type="AlphaFoldDB" id="A0A383DS68"/>
<proteinExistence type="predicted"/>
<name>A0A383DS68_9ZZZZ</name>
<dbReference type="EMBL" id="UINC01219737">
    <property type="protein sequence ID" value="SVE47347.1"/>
    <property type="molecule type" value="Genomic_DNA"/>
</dbReference>
<accession>A0A383DS68</accession>